<evidence type="ECO:0000313" key="1">
    <source>
        <dbReference type="EMBL" id="OON16426.1"/>
    </source>
</evidence>
<organism evidence="1 2">
    <name type="scientific">Opisthorchis viverrini</name>
    <name type="common">Southeast Asian liver fluke</name>
    <dbReference type="NCBI Taxonomy" id="6198"/>
    <lineage>
        <taxon>Eukaryota</taxon>
        <taxon>Metazoa</taxon>
        <taxon>Spiralia</taxon>
        <taxon>Lophotrochozoa</taxon>
        <taxon>Platyhelminthes</taxon>
        <taxon>Trematoda</taxon>
        <taxon>Digenea</taxon>
        <taxon>Opisthorchiida</taxon>
        <taxon>Opisthorchiata</taxon>
        <taxon>Opisthorchiidae</taxon>
        <taxon>Opisthorchis</taxon>
    </lineage>
</organism>
<accession>A0A1S8WPQ4</accession>
<dbReference type="Pfam" id="PF05380">
    <property type="entry name" value="Peptidase_A17"/>
    <property type="match status" value="1"/>
</dbReference>
<dbReference type="PANTHER" id="PTHR47331">
    <property type="entry name" value="PHD-TYPE DOMAIN-CONTAINING PROTEIN"/>
    <property type="match status" value="1"/>
</dbReference>
<dbReference type="InterPro" id="IPR008042">
    <property type="entry name" value="Retrotrans_Pao"/>
</dbReference>
<proteinExistence type="predicted"/>
<name>A0A1S8WPQ4_OPIVI</name>
<dbReference type="EMBL" id="KV897539">
    <property type="protein sequence ID" value="OON16426.1"/>
    <property type="molecule type" value="Genomic_DNA"/>
</dbReference>
<protein>
    <submittedName>
        <fullName evidence="1">Uncharacterized protein</fullName>
    </submittedName>
</protein>
<dbReference type="AlphaFoldDB" id="A0A1S8WPQ4"/>
<keyword evidence="2" id="KW-1185">Reference proteome</keyword>
<dbReference type="PANTHER" id="PTHR47331:SF1">
    <property type="entry name" value="GAG-LIKE PROTEIN"/>
    <property type="match status" value="1"/>
</dbReference>
<gene>
    <name evidence="1" type="ORF">X801_07760</name>
</gene>
<sequence length="288" mass="33266">MIYQEERTRDAAYCDLCFPFLTHLVWWHHFAYHLSNSYKDCRTDLREDTPIDQSCVKEWTDWIDLVTSLGKLRQPRRYGVAAYVGFCAGLNRPCCRLLFGKSRVPPLETVSIPRPELTAAVLVVKIFHIITKSLKDISFKGYFRTDSQIVLRYINDVCCKSFGIRDKAFLGRWLDGPDWLHAADELPIFLPAVSGFPKALNRASKCVNAKCSKAAIGVLFRRYFHWFQPTKAVVRWLRFLKYLEVRLKSSPTTVSTGYPTVQELRVAKYSILPILHSECYAEEAAQIR</sequence>
<evidence type="ECO:0000313" key="2">
    <source>
        <dbReference type="Proteomes" id="UP000243686"/>
    </source>
</evidence>
<reference evidence="1 2" key="1">
    <citation type="submission" date="2015-03" db="EMBL/GenBank/DDBJ databases">
        <title>Draft genome of the nematode, Opisthorchis viverrini.</title>
        <authorList>
            <person name="Mitreva M."/>
        </authorList>
    </citation>
    <scope>NUCLEOTIDE SEQUENCE [LARGE SCALE GENOMIC DNA]</scope>
    <source>
        <strain evidence="1">Khon Kaen</strain>
    </source>
</reference>
<dbReference type="Proteomes" id="UP000243686">
    <property type="component" value="Unassembled WGS sequence"/>
</dbReference>